<proteinExistence type="predicted"/>
<keyword evidence="2" id="KW-1185">Reference proteome</keyword>
<dbReference type="Proteomes" id="UP001630127">
    <property type="component" value="Unassembled WGS sequence"/>
</dbReference>
<gene>
    <name evidence="1" type="ORF">ACH5RR_039337</name>
</gene>
<organism evidence="1 2">
    <name type="scientific">Cinchona calisaya</name>
    <dbReference type="NCBI Taxonomy" id="153742"/>
    <lineage>
        <taxon>Eukaryota</taxon>
        <taxon>Viridiplantae</taxon>
        <taxon>Streptophyta</taxon>
        <taxon>Embryophyta</taxon>
        <taxon>Tracheophyta</taxon>
        <taxon>Spermatophyta</taxon>
        <taxon>Magnoliopsida</taxon>
        <taxon>eudicotyledons</taxon>
        <taxon>Gunneridae</taxon>
        <taxon>Pentapetalae</taxon>
        <taxon>asterids</taxon>
        <taxon>lamiids</taxon>
        <taxon>Gentianales</taxon>
        <taxon>Rubiaceae</taxon>
        <taxon>Cinchonoideae</taxon>
        <taxon>Cinchoneae</taxon>
        <taxon>Cinchona</taxon>
    </lineage>
</organism>
<comment type="caution">
    <text evidence="1">The sequence shown here is derived from an EMBL/GenBank/DDBJ whole genome shotgun (WGS) entry which is preliminary data.</text>
</comment>
<protein>
    <submittedName>
        <fullName evidence="1">Uncharacterized protein</fullName>
    </submittedName>
</protein>
<accession>A0ABD2Y1F2</accession>
<dbReference type="EMBL" id="JBJUIK010000016">
    <property type="protein sequence ID" value="KAL3500244.1"/>
    <property type="molecule type" value="Genomic_DNA"/>
</dbReference>
<evidence type="ECO:0000313" key="2">
    <source>
        <dbReference type="Proteomes" id="UP001630127"/>
    </source>
</evidence>
<dbReference type="AlphaFoldDB" id="A0ABD2Y1F2"/>
<name>A0ABD2Y1F2_9GENT</name>
<evidence type="ECO:0000313" key="1">
    <source>
        <dbReference type="EMBL" id="KAL3500244.1"/>
    </source>
</evidence>
<reference evidence="1 2" key="1">
    <citation type="submission" date="2024-11" db="EMBL/GenBank/DDBJ databases">
        <title>A near-complete genome assembly of Cinchona calisaya.</title>
        <authorList>
            <person name="Lian D.C."/>
            <person name="Zhao X.W."/>
            <person name="Wei L."/>
        </authorList>
    </citation>
    <scope>NUCLEOTIDE SEQUENCE [LARGE SCALE GENOMIC DNA]</scope>
    <source>
        <tissue evidence="1">Nenye</tissue>
    </source>
</reference>
<sequence>MIIVACAEEVAKSDVIGGTGRESCELDVSPDVSNGEACASIWSGKKATTLVQAIVPPAYSKVETLKYRNSSFSLALIINISICFHWRSLCFCLEWQASNYIVLSYSASCRFKGENSIGIRLLAFHCSSTSRDISIGEACSSIWSGKQATTLFQVI</sequence>